<organism evidence="1 2">
    <name type="scientific">Candidatus Nitrospira kreftii</name>
    <dbReference type="NCBI Taxonomy" id="2652173"/>
    <lineage>
        <taxon>Bacteria</taxon>
        <taxon>Pseudomonadati</taxon>
        <taxon>Nitrospirota</taxon>
        <taxon>Nitrospiria</taxon>
        <taxon>Nitrospirales</taxon>
        <taxon>Nitrospiraceae</taxon>
        <taxon>Nitrospira</taxon>
    </lineage>
</organism>
<evidence type="ECO:0000313" key="1">
    <source>
        <dbReference type="EMBL" id="QPD05298.1"/>
    </source>
</evidence>
<reference evidence="1 2" key="1">
    <citation type="journal article" date="2020" name="ISME J.">
        <title>Enrichment and physiological characterization of a novel comammox Nitrospira indicates ammonium inhibition of complete nitrification.</title>
        <authorList>
            <person name="Sakoula D."/>
            <person name="Koch H."/>
            <person name="Frank J."/>
            <person name="Jetten M.S.M."/>
            <person name="van Kessel M.A.H.J."/>
            <person name="Lucker S."/>
        </authorList>
    </citation>
    <scope>NUCLEOTIDE SEQUENCE [LARGE SCALE GENOMIC DNA]</scope>
    <source>
        <strain evidence="1">Comreactor17</strain>
    </source>
</reference>
<accession>A0A7S8J0F9</accession>
<proteinExistence type="predicted"/>
<dbReference type="EMBL" id="CP047423">
    <property type="protein sequence ID" value="QPD05298.1"/>
    <property type="molecule type" value="Genomic_DNA"/>
</dbReference>
<gene>
    <name evidence="1" type="ORF">Nkreftii_003072</name>
</gene>
<dbReference type="AlphaFoldDB" id="A0A7S8J0F9"/>
<evidence type="ECO:0000313" key="2">
    <source>
        <dbReference type="Proteomes" id="UP000593737"/>
    </source>
</evidence>
<dbReference type="KEGG" id="nkf:Nkreftii_003072"/>
<name>A0A7S8J0F9_9BACT</name>
<protein>
    <submittedName>
        <fullName evidence="1">Uncharacterized protein</fullName>
    </submittedName>
</protein>
<dbReference type="Proteomes" id="UP000593737">
    <property type="component" value="Chromosome"/>
</dbReference>
<sequence length="105" mass="11168">MRVLVVAKRFRDHFTVAALVAFGVFILAGCGDRETILMIEKPTEIHSITQTPASPESPSASLLPGQVIATLKAGETAKAVGLYHGQDYDGFKVKLADGTEGLVIN</sequence>
<dbReference type="PROSITE" id="PS51257">
    <property type="entry name" value="PROKAR_LIPOPROTEIN"/>
    <property type="match status" value="1"/>
</dbReference>